<accession>A0A382AS79</accession>
<organism evidence="1">
    <name type="scientific">marine metagenome</name>
    <dbReference type="NCBI Taxonomy" id="408172"/>
    <lineage>
        <taxon>unclassified sequences</taxon>
        <taxon>metagenomes</taxon>
        <taxon>ecological metagenomes</taxon>
    </lineage>
</organism>
<evidence type="ECO:0000313" key="1">
    <source>
        <dbReference type="EMBL" id="SVB04151.1"/>
    </source>
</evidence>
<sequence length="63" mass="6679">VPYPLCFANPYSGYLLSSSCIFLSLDTFAIIEAAEITGTVKSPLIIGLQLGTSGQQLPSTRTL</sequence>
<feature type="non-terminal residue" evidence="1">
    <location>
        <position position="1"/>
    </location>
</feature>
<name>A0A382AS79_9ZZZZ</name>
<gene>
    <name evidence="1" type="ORF">METZ01_LOCUS157005</name>
</gene>
<protein>
    <submittedName>
        <fullName evidence="1">Uncharacterized protein</fullName>
    </submittedName>
</protein>
<dbReference type="AlphaFoldDB" id="A0A382AS79"/>
<reference evidence="1" key="1">
    <citation type="submission" date="2018-05" db="EMBL/GenBank/DDBJ databases">
        <authorList>
            <person name="Lanie J.A."/>
            <person name="Ng W.-L."/>
            <person name="Kazmierczak K.M."/>
            <person name="Andrzejewski T.M."/>
            <person name="Davidsen T.M."/>
            <person name="Wayne K.J."/>
            <person name="Tettelin H."/>
            <person name="Glass J.I."/>
            <person name="Rusch D."/>
            <person name="Podicherti R."/>
            <person name="Tsui H.-C.T."/>
            <person name="Winkler M.E."/>
        </authorList>
    </citation>
    <scope>NUCLEOTIDE SEQUENCE</scope>
</reference>
<proteinExistence type="predicted"/>
<dbReference type="EMBL" id="UINC01026530">
    <property type="protein sequence ID" value="SVB04151.1"/>
    <property type="molecule type" value="Genomic_DNA"/>
</dbReference>